<proteinExistence type="predicted"/>
<dbReference type="GO" id="GO:0005737">
    <property type="term" value="C:cytoplasm"/>
    <property type="evidence" value="ECO:0007669"/>
    <property type="project" value="TreeGrafter"/>
</dbReference>
<dbReference type="Gene3D" id="3.20.20.70">
    <property type="entry name" value="Aldolase class I"/>
    <property type="match status" value="1"/>
</dbReference>
<dbReference type="InterPro" id="IPR022998">
    <property type="entry name" value="ThiamineP_synth_TenI"/>
</dbReference>
<dbReference type="GO" id="GO:0004789">
    <property type="term" value="F:thiamine-phosphate diphosphorylase activity"/>
    <property type="evidence" value="ECO:0007669"/>
    <property type="project" value="TreeGrafter"/>
</dbReference>
<dbReference type="SUPFAM" id="SSF51391">
    <property type="entry name" value="Thiamin phosphate synthase"/>
    <property type="match status" value="1"/>
</dbReference>
<dbReference type="PANTHER" id="PTHR20857">
    <property type="entry name" value="THIAMINE-PHOSPHATE PYROPHOSPHORYLASE"/>
    <property type="match status" value="1"/>
</dbReference>
<dbReference type="OrthoDB" id="9815348at2"/>
<evidence type="ECO:0000313" key="4">
    <source>
        <dbReference type="EMBL" id="KAA5601667.1"/>
    </source>
</evidence>
<evidence type="ECO:0000259" key="3">
    <source>
        <dbReference type="Pfam" id="PF02581"/>
    </source>
</evidence>
<comment type="pathway">
    <text evidence="1">Cofactor biosynthesis; thiamine diphosphate biosynthesis.</text>
</comment>
<dbReference type="PANTHER" id="PTHR20857:SF15">
    <property type="entry name" value="THIAMINE-PHOSPHATE SYNTHASE"/>
    <property type="match status" value="1"/>
</dbReference>
<dbReference type="EMBL" id="VWPL01000013">
    <property type="protein sequence ID" value="KAA5601667.1"/>
    <property type="molecule type" value="Genomic_DNA"/>
</dbReference>
<organism evidence="4 5">
    <name type="scientific">Blastochloris sulfoviridis</name>
    <dbReference type="NCBI Taxonomy" id="50712"/>
    <lineage>
        <taxon>Bacteria</taxon>
        <taxon>Pseudomonadati</taxon>
        <taxon>Pseudomonadota</taxon>
        <taxon>Alphaproteobacteria</taxon>
        <taxon>Hyphomicrobiales</taxon>
        <taxon>Blastochloridaceae</taxon>
        <taxon>Blastochloris</taxon>
    </lineage>
</organism>
<sequence length="201" mass="20064">MPLPSPPLLLITDRRQAARPLDEVLAAAFDAGCRWASLREKDLPAAEQVALAQRLLPIARRFGATLTLHGAPEVAAEAGLDGVHLPDGFDAAHARAVLGPGTLVGISQHRPGAADPAVDYVIAAPVFLTASKPGYGPALGVAGLKAMVAAAGCPVIALGGIASQGLPDCLEAGAAGIAVMGGVMRAPDPGAEVTALLDALG</sequence>
<dbReference type="GO" id="GO:0009228">
    <property type="term" value="P:thiamine biosynthetic process"/>
    <property type="evidence" value="ECO:0007669"/>
    <property type="project" value="UniProtKB-KW"/>
</dbReference>
<feature type="domain" description="Thiamine phosphate synthase/TenI" evidence="3">
    <location>
        <begin position="8"/>
        <end position="182"/>
    </location>
</feature>
<dbReference type="Proteomes" id="UP000323886">
    <property type="component" value="Unassembled WGS sequence"/>
</dbReference>
<dbReference type="Pfam" id="PF02581">
    <property type="entry name" value="TMP-TENI"/>
    <property type="match status" value="1"/>
</dbReference>
<protein>
    <submittedName>
        <fullName evidence="4">Thiamine phosphate synthase</fullName>
    </submittedName>
</protein>
<accession>A0A5M6I1B7</accession>
<evidence type="ECO:0000256" key="2">
    <source>
        <dbReference type="ARBA" id="ARBA00022977"/>
    </source>
</evidence>
<dbReference type="CDD" id="cd00564">
    <property type="entry name" value="TMP_TenI"/>
    <property type="match status" value="1"/>
</dbReference>
<dbReference type="InterPro" id="IPR013785">
    <property type="entry name" value="Aldolase_TIM"/>
</dbReference>
<reference evidence="4 5" key="1">
    <citation type="submission" date="2019-09" db="EMBL/GenBank/DDBJ databases">
        <title>Draft Whole-Genome sequence of Blastochloris sulfoviridis DSM 729.</title>
        <authorList>
            <person name="Meyer T.E."/>
            <person name="Kyndt J.A."/>
        </authorList>
    </citation>
    <scope>NUCLEOTIDE SEQUENCE [LARGE SCALE GENOMIC DNA]</scope>
    <source>
        <strain evidence="4 5">DSM 729</strain>
    </source>
</reference>
<keyword evidence="2" id="KW-0784">Thiamine biosynthesis</keyword>
<dbReference type="AlphaFoldDB" id="A0A5M6I1B7"/>
<dbReference type="InterPro" id="IPR036206">
    <property type="entry name" value="ThiamineP_synth_sf"/>
</dbReference>
<gene>
    <name evidence="4" type="ORF">F1193_09090</name>
</gene>
<dbReference type="RefSeq" id="WP_150097368.1">
    <property type="nucleotide sequence ID" value="NZ_VWPL01000013.1"/>
</dbReference>
<comment type="caution">
    <text evidence="4">The sequence shown here is derived from an EMBL/GenBank/DDBJ whole genome shotgun (WGS) entry which is preliminary data.</text>
</comment>
<evidence type="ECO:0000256" key="1">
    <source>
        <dbReference type="ARBA" id="ARBA00004948"/>
    </source>
</evidence>
<name>A0A5M6I1B7_9HYPH</name>
<keyword evidence="5" id="KW-1185">Reference proteome</keyword>
<evidence type="ECO:0000313" key="5">
    <source>
        <dbReference type="Proteomes" id="UP000323886"/>
    </source>
</evidence>